<dbReference type="EMBL" id="JBDPZC010000002">
    <property type="protein sequence ID" value="MEO3712485.1"/>
    <property type="molecule type" value="Genomic_DNA"/>
</dbReference>
<evidence type="ECO:0000313" key="2">
    <source>
        <dbReference type="Proteomes" id="UP001462640"/>
    </source>
</evidence>
<keyword evidence="2" id="KW-1185">Reference proteome</keyword>
<protein>
    <submittedName>
        <fullName evidence="1">Uncharacterized protein</fullName>
    </submittedName>
</protein>
<reference evidence="1 2" key="1">
    <citation type="submission" date="2024-05" db="EMBL/GenBank/DDBJ databases">
        <title>Roseateles sp. 2.12 16S ribosomal RNA gene Genome sequencing and assembly.</title>
        <authorList>
            <person name="Woo H."/>
        </authorList>
    </citation>
    <scope>NUCLEOTIDE SEQUENCE [LARGE SCALE GENOMIC DNA]</scope>
    <source>
        <strain evidence="1 2">2.12</strain>
    </source>
</reference>
<evidence type="ECO:0000313" key="1">
    <source>
        <dbReference type="EMBL" id="MEO3712485.1"/>
    </source>
</evidence>
<comment type="caution">
    <text evidence="1">The sequence shown here is derived from an EMBL/GenBank/DDBJ whole genome shotgun (WGS) entry which is preliminary data.</text>
</comment>
<organism evidence="1 2">
    <name type="scientific">Roseateles flavus</name>
    <dbReference type="NCBI Taxonomy" id="3149041"/>
    <lineage>
        <taxon>Bacteria</taxon>
        <taxon>Pseudomonadati</taxon>
        <taxon>Pseudomonadota</taxon>
        <taxon>Betaproteobacteria</taxon>
        <taxon>Burkholderiales</taxon>
        <taxon>Sphaerotilaceae</taxon>
        <taxon>Roseateles</taxon>
    </lineage>
</organism>
<sequence>MPNYVYVDPSRRSAHWLLPSMDSVILSSEALPSSEYGSKTREAVAYVHATVSVDSSGDERLSASDAQQIAVSAPDGKGYRLLADKADRLLDARLLDGGRLFILYAKGKKLTAIELHARDLSSPLVSYELPASIK</sequence>
<dbReference type="RefSeq" id="WP_347607952.1">
    <property type="nucleotide sequence ID" value="NZ_JBDPZC010000002.1"/>
</dbReference>
<accession>A0ABV0GBP9</accession>
<name>A0ABV0GBP9_9BURK</name>
<gene>
    <name evidence="1" type="ORF">ABDJ40_06855</name>
</gene>
<proteinExistence type="predicted"/>
<dbReference type="Proteomes" id="UP001462640">
    <property type="component" value="Unassembled WGS sequence"/>
</dbReference>